<proteinExistence type="predicted"/>
<protein>
    <submittedName>
        <fullName evidence="1">Uncharacterized protein</fullName>
    </submittedName>
</protein>
<evidence type="ECO:0000313" key="1">
    <source>
        <dbReference type="EMBL" id="KKM73132.1"/>
    </source>
</evidence>
<gene>
    <name evidence="1" type="ORF">LCGC14_1413570</name>
</gene>
<accession>A0A0F9MV70</accession>
<dbReference type="AlphaFoldDB" id="A0A0F9MV70"/>
<dbReference type="EMBL" id="LAZR01009354">
    <property type="protein sequence ID" value="KKM73132.1"/>
    <property type="molecule type" value="Genomic_DNA"/>
</dbReference>
<sequence>MLAVNISDVKLVRRESAMPKCPECKSTKLIKFGKRFSRKSSTGKRRLVQQYQCKNCGRITIHPLMTKKG</sequence>
<comment type="caution">
    <text evidence="1">The sequence shown here is derived from an EMBL/GenBank/DDBJ whole genome shotgun (WGS) entry which is preliminary data.</text>
</comment>
<name>A0A0F9MV70_9ZZZZ</name>
<reference evidence="1" key="1">
    <citation type="journal article" date="2015" name="Nature">
        <title>Complex archaea that bridge the gap between prokaryotes and eukaryotes.</title>
        <authorList>
            <person name="Spang A."/>
            <person name="Saw J.H."/>
            <person name="Jorgensen S.L."/>
            <person name="Zaremba-Niedzwiedzka K."/>
            <person name="Martijn J."/>
            <person name="Lind A.E."/>
            <person name="van Eijk R."/>
            <person name="Schleper C."/>
            <person name="Guy L."/>
            <person name="Ettema T.J."/>
        </authorList>
    </citation>
    <scope>NUCLEOTIDE SEQUENCE</scope>
</reference>
<organism evidence="1">
    <name type="scientific">marine sediment metagenome</name>
    <dbReference type="NCBI Taxonomy" id="412755"/>
    <lineage>
        <taxon>unclassified sequences</taxon>
        <taxon>metagenomes</taxon>
        <taxon>ecological metagenomes</taxon>
    </lineage>
</organism>